<reference evidence="3" key="1">
    <citation type="submission" date="2011-08" db="EMBL/GenBank/DDBJ databases">
        <title>The complete genome of Muricauda ruestringensis DSM 13258.</title>
        <authorList>
            <person name="Lucas S."/>
            <person name="Han J."/>
            <person name="Lapidus A."/>
            <person name="Bruce D."/>
            <person name="Goodwin L."/>
            <person name="Pitluck S."/>
            <person name="Peters L."/>
            <person name="Kyrpides N."/>
            <person name="Mavromatis K."/>
            <person name="Ivanova N."/>
            <person name="Ovchinnikova G."/>
            <person name="Teshima H."/>
            <person name="Detter J.C."/>
            <person name="Tapia R."/>
            <person name="Han C."/>
            <person name="Land M."/>
            <person name="Hauser L."/>
            <person name="Markowitz V."/>
            <person name="Cheng J.-F."/>
            <person name="Hugenholtz P."/>
            <person name="Woyke T."/>
            <person name="Wu D."/>
            <person name="Spring S."/>
            <person name="Schroeder M."/>
            <person name="Brambilla E."/>
            <person name="Klenk H.-P."/>
            <person name="Eisen J.A."/>
        </authorList>
    </citation>
    <scope>NUCLEOTIDE SEQUENCE [LARGE SCALE GENOMIC DNA]</scope>
    <source>
        <strain evidence="3">DSM 13258 / LMG 19739 / B1</strain>
    </source>
</reference>
<accession>G2PQD6</accession>
<dbReference type="eggNOG" id="COG2353">
    <property type="taxonomic scope" value="Bacteria"/>
</dbReference>
<dbReference type="STRING" id="886377.Murru_2607"/>
<dbReference type="KEGG" id="mrs:Murru_2607"/>
<dbReference type="Pfam" id="PF04264">
    <property type="entry name" value="YceI"/>
    <property type="match status" value="1"/>
</dbReference>
<name>G2PQD6_ALLRU</name>
<dbReference type="Gene3D" id="2.40.128.110">
    <property type="entry name" value="Lipid/polyisoprenoid-binding, YceI-like"/>
    <property type="match status" value="1"/>
</dbReference>
<proteinExistence type="predicted"/>
<dbReference type="SUPFAM" id="SSF101874">
    <property type="entry name" value="YceI-like"/>
    <property type="match status" value="1"/>
</dbReference>
<keyword evidence="3" id="KW-1185">Reference proteome</keyword>
<gene>
    <name evidence="2" type="ordered locus">Murru_2607</name>
</gene>
<dbReference type="InterPro" id="IPR007372">
    <property type="entry name" value="Lipid/polyisoprenoid-bd_YceI"/>
</dbReference>
<evidence type="ECO:0000259" key="1">
    <source>
        <dbReference type="Pfam" id="PF04264"/>
    </source>
</evidence>
<dbReference type="Proteomes" id="UP000008908">
    <property type="component" value="Chromosome"/>
</dbReference>
<evidence type="ECO:0000313" key="3">
    <source>
        <dbReference type="Proteomes" id="UP000008908"/>
    </source>
</evidence>
<protein>
    <submittedName>
        <fullName evidence="2">YceI family protein</fullName>
    </submittedName>
</protein>
<dbReference type="AlphaFoldDB" id="G2PQD6"/>
<dbReference type="HOGENOM" id="CLU_122737_0_0_10"/>
<evidence type="ECO:0000313" key="2">
    <source>
        <dbReference type="EMBL" id="AEM71642.1"/>
    </source>
</evidence>
<dbReference type="EMBL" id="CP002999">
    <property type="protein sequence ID" value="AEM71642.1"/>
    <property type="molecule type" value="Genomic_DNA"/>
</dbReference>
<organism evidence="2 3">
    <name type="scientific">Allomuricauda ruestringensis (strain DSM 13258 / CIP 107369 / LMG 19739 / B1)</name>
    <name type="common">Muricauda ruestringensis</name>
    <dbReference type="NCBI Taxonomy" id="886377"/>
    <lineage>
        <taxon>Bacteria</taxon>
        <taxon>Pseudomonadati</taxon>
        <taxon>Bacteroidota</taxon>
        <taxon>Flavobacteriia</taxon>
        <taxon>Flavobacteriales</taxon>
        <taxon>Flavobacteriaceae</taxon>
        <taxon>Flagellimonas</taxon>
    </lineage>
</organism>
<feature type="domain" description="Lipid/polyisoprenoid-binding YceI-like" evidence="1">
    <location>
        <begin position="44"/>
        <end position="189"/>
    </location>
</feature>
<reference evidence="2 3" key="2">
    <citation type="journal article" date="2012" name="Stand. Genomic Sci.">
        <title>Complete genome sequence of the facultatively anaerobic, appendaged bacterium Muricauda ruestringensis type strain (B1(T)).</title>
        <authorList>
            <person name="Huntemann M."/>
            <person name="Teshima H."/>
            <person name="Lapidus A."/>
            <person name="Nolan M."/>
            <person name="Lucas S."/>
            <person name="Hammon N."/>
            <person name="Deshpande S."/>
            <person name="Cheng J.F."/>
            <person name="Tapia R."/>
            <person name="Goodwin L.A."/>
            <person name="Pitluck S."/>
            <person name="Liolios K."/>
            <person name="Pagani I."/>
            <person name="Ivanova N."/>
            <person name="Mavromatis K."/>
            <person name="Mikhailova N."/>
            <person name="Pati A."/>
            <person name="Chen A."/>
            <person name="Palaniappan K."/>
            <person name="Land M."/>
            <person name="Hauser L."/>
            <person name="Pan C."/>
            <person name="Brambilla E.M."/>
            <person name="Rohde M."/>
            <person name="Spring S."/>
            <person name="Goker M."/>
            <person name="Detter J.C."/>
            <person name="Bristow J."/>
            <person name="Eisen J.A."/>
            <person name="Markowitz V."/>
            <person name="Hugenholtz P."/>
            <person name="Kyrpides N.C."/>
            <person name="Klenk H.P."/>
            <person name="Woyke T."/>
        </authorList>
    </citation>
    <scope>NUCLEOTIDE SEQUENCE [LARGE SCALE GENOMIC DNA]</scope>
    <source>
        <strain evidence="3">DSM 13258 / LMG 19739 / B1</strain>
    </source>
</reference>
<dbReference type="InterPro" id="IPR036761">
    <property type="entry name" value="TTHA0802/YceI-like_sf"/>
</dbReference>
<sequence length="195" mass="22438">MPYFWTALLLLAKRMIKHTFLCISILIFSHELRAQKVIARQGHVAFFSYTSVENIKAENNQVLGIVDLQHGDIAVSMLMNAFIFEKALMREHFNESYVESDIFPKATFEGTIQDFDVNQQEDQTRIVKGNFSMHGVTKELEIKARIEHINENYIISGTFEAVVKDYEIKIPPLLAGNIAKTVSVNFRFECLPYED</sequence>